<evidence type="ECO:0000313" key="2">
    <source>
        <dbReference type="Proteomes" id="UP000276133"/>
    </source>
</evidence>
<gene>
    <name evidence="1" type="ORF">BpHYR1_011791</name>
</gene>
<proteinExistence type="predicted"/>
<evidence type="ECO:0000313" key="1">
    <source>
        <dbReference type="EMBL" id="RMZ94051.1"/>
    </source>
</evidence>
<dbReference type="Proteomes" id="UP000276133">
    <property type="component" value="Unassembled WGS sequence"/>
</dbReference>
<organism evidence="1 2">
    <name type="scientific">Brachionus plicatilis</name>
    <name type="common">Marine rotifer</name>
    <name type="synonym">Brachionus muelleri</name>
    <dbReference type="NCBI Taxonomy" id="10195"/>
    <lineage>
        <taxon>Eukaryota</taxon>
        <taxon>Metazoa</taxon>
        <taxon>Spiralia</taxon>
        <taxon>Gnathifera</taxon>
        <taxon>Rotifera</taxon>
        <taxon>Eurotatoria</taxon>
        <taxon>Monogononta</taxon>
        <taxon>Pseudotrocha</taxon>
        <taxon>Ploima</taxon>
        <taxon>Brachionidae</taxon>
        <taxon>Brachionus</taxon>
    </lineage>
</organism>
<dbReference type="AlphaFoldDB" id="A0A3M7P4N0"/>
<reference evidence="1 2" key="1">
    <citation type="journal article" date="2018" name="Sci. Rep.">
        <title>Genomic signatures of local adaptation to the degree of environmental predictability in rotifers.</title>
        <authorList>
            <person name="Franch-Gras L."/>
            <person name="Hahn C."/>
            <person name="Garcia-Roger E.M."/>
            <person name="Carmona M.J."/>
            <person name="Serra M."/>
            <person name="Gomez A."/>
        </authorList>
    </citation>
    <scope>NUCLEOTIDE SEQUENCE [LARGE SCALE GENOMIC DNA]</scope>
    <source>
        <strain evidence="1">HYR1</strain>
    </source>
</reference>
<keyword evidence="2" id="KW-1185">Reference proteome</keyword>
<comment type="caution">
    <text evidence="1">The sequence shown here is derived from an EMBL/GenBank/DDBJ whole genome shotgun (WGS) entry which is preliminary data.</text>
</comment>
<name>A0A3M7P4N0_BRAPC</name>
<accession>A0A3M7P4N0</accession>
<dbReference type="EMBL" id="REGN01013340">
    <property type="protein sequence ID" value="RMZ94051.1"/>
    <property type="molecule type" value="Genomic_DNA"/>
</dbReference>
<sequence>MFVGKNIRNVDLANSPMGFWLKIRLLKKSAILDWTFNCMINKKKITLRGQSENEIEKNFDSNRVLGNGLLAINTPQSRCNLQGFTVGLAITHSFNDLEKIRCFEKKCSITTAIKTNKIVKLNGFLSPLAELLPSSLLINF</sequence>
<protein>
    <submittedName>
        <fullName evidence="1">Uncharacterized protein</fullName>
    </submittedName>
</protein>